<keyword evidence="2" id="KW-1185">Reference proteome</keyword>
<gene>
    <name evidence="1" type="primary">Necator_chrII.g4604</name>
    <name evidence="1" type="ORF">RB195_016812</name>
</gene>
<proteinExistence type="predicted"/>
<dbReference type="Proteomes" id="UP001303046">
    <property type="component" value="Unassembled WGS sequence"/>
</dbReference>
<protein>
    <submittedName>
        <fullName evidence="1">Uncharacterized protein</fullName>
    </submittedName>
</protein>
<name>A0ABR1C298_NECAM</name>
<evidence type="ECO:0000313" key="1">
    <source>
        <dbReference type="EMBL" id="KAK6732669.1"/>
    </source>
</evidence>
<accession>A0ABR1C298</accession>
<dbReference type="InterPro" id="IPR036397">
    <property type="entry name" value="RNaseH_sf"/>
</dbReference>
<dbReference type="EMBL" id="JAVFWL010000002">
    <property type="protein sequence ID" value="KAK6732669.1"/>
    <property type="molecule type" value="Genomic_DNA"/>
</dbReference>
<sequence length="107" mass="12409">MVQNWCKANFPDFISFDEWPGNFSGLIAIEYSVWSILEAKRCSKPHQSVDYLKKPLQREWDELNAPFLRVTVDAFSNRLKACIHTNGGILKIKMFLLIYNKAINVDT</sequence>
<evidence type="ECO:0000313" key="2">
    <source>
        <dbReference type="Proteomes" id="UP001303046"/>
    </source>
</evidence>
<reference evidence="1 2" key="1">
    <citation type="submission" date="2023-08" db="EMBL/GenBank/DDBJ databases">
        <title>A Necator americanus chromosomal reference genome.</title>
        <authorList>
            <person name="Ilik V."/>
            <person name="Petrzelkova K.J."/>
            <person name="Pardy F."/>
            <person name="Fuh T."/>
            <person name="Niatou-Singa F.S."/>
            <person name="Gouil Q."/>
            <person name="Baker L."/>
            <person name="Ritchie M.E."/>
            <person name="Jex A.R."/>
            <person name="Gazzola D."/>
            <person name="Li H."/>
            <person name="Toshio Fujiwara R."/>
            <person name="Zhan B."/>
            <person name="Aroian R.V."/>
            <person name="Pafco B."/>
            <person name="Schwarz E.M."/>
        </authorList>
    </citation>
    <scope>NUCLEOTIDE SEQUENCE [LARGE SCALE GENOMIC DNA]</scope>
    <source>
        <strain evidence="1 2">Aroian</strain>
        <tissue evidence="1">Whole animal</tissue>
    </source>
</reference>
<dbReference type="Gene3D" id="3.30.420.10">
    <property type="entry name" value="Ribonuclease H-like superfamily/Ribonuclease H"/>
    <property type="match status" value="1"/>
</dbReference>
<comment type="caution">
    <text evidence="1">The sequence shown here is derived from an EMBL/GenBank/DDBJ whole genome shotgun (WGS) entry which is preliminary data.</text>
</comment>
<organism evidence="1 2">
    <name type="scientific">Necator americanus</name>
    <name type="common">Human hookworm</name>
    <dbReference type="NCBI Taxonomy" id="51031"/>
    <lineage>
        <taxon>Eukaryota</taxon>
        <taxon>Metazoa</taxon>
        <taxon>Ecdysozoa</taxon>
        <taxon>Nematoda</taxon>
        <taxon>Chromadorea</taxon>
        <taxon>Rhabditida</taxon>
        <taxon>Rhabditina</taxon>
        <taxon>Rhabditomorpha</taxon>
        <taxon>Strongyloidea</taxon>
        <taxon>Ancylostomatidae</taxon>
        <taxon>Bunostominae</taxon>
        <taxon>Necator</taxon>
    </lineage>
</organism>